<feature type="region of interest" description="Disordered" evidence="1">
    <location>
        <begin position="1"/>
        <end position="35"/>
    </location>
</feature>
<keyword evidence="3" id="KW-1185">Reference proteome</keyword>
<feature type="compositionally biased region" description="Polar residues" evidence="1">
    <location>
        <begin position="15"/>
        <end position="34"/>
    </location>
</feature>
<evidence type="ECO:0000313" key="2">
    <source>
        <dbReference type="EMBL" id="CAL1381367.1"/>
    </source>
</evidence>
<organism evidence="2 3">
    <name type="scientific">Linum trigynum</name>
    <dbReference type="NCBI Taxonomy" id="586398"/>
    <lineage>
        <taxon>Eukaryota</taxon>
        <taxon>Viridiplantae</taxon>
        <taxon>Streptophyta</taxon>
        <taxon>Embryophyta</taxon>
        <taxon>Tracheophyta</taxon>
        <taxon>Spermatophyta</taxon>
        <taxon>Magnoliopsida</taxon>
        <taxon>eudicotyledons</taxon>
        <taxon>Gunneridae</taxon>
        <taxon>Pentapetalae</taxon>
        <taxon>rosids</taxon>
        <taxon>fabids</taxon>
        <taxon>Malpighiales</taxon>
        <taxon>Linaceae</taxon>
        <taxon>Linum</taxon>
    </lineage>
</organism>
<accession>A0AAV2E6N7</accession>
<dbReference type="Proteomes" id="UP001497516">
    <property type="component" value="Chromosome 4"/>
</dbReference>
<feature type="region of interest" description="Disordered" evidence="1">
    <location>
        <begin position="62"/>
        <end position="119"/>
    </location>
</feature>
<gene>
    <name evidence="2" type="ORF">LTRI10_LOCUS22749</name>
</gene>
<dbReference type="EMBL" id="OZ034817">
    <property type="protein sequence ID" value="CAL1381367.1"/>
    <property type="molecule type" value="Genomic_DNA"/>
</dbReference>
<proteinExistence type="predicted"/>
<name>A0AAV2E6N7_9ROSI</name>
<sequence length="119" mass="13586">MFMKHNGKKKPSPSGYGNQPQYKGQGEGVSNPQHTKSEKLEAIVIGLQTSYKNIKRQFALLINGQPQKPQRNLPRNTKNNPKKEEVKVISTRMGAAKNFQNMKKEEENEEADYPSLFRI</sequence>
<dbReference type="AlphaFoldDB" id="A0AAV2E6N7"/>
<evidence type="ECO:0000256" key="1">
    <source>
        <dbReference type="SAM" id="MobiDB-lite"/>
    </source>
</evidence>
<feature type="compositionally biased region" description="Basic residues" evidence="1">
    <location>
        <begin position="1"/>
        <end position="11"/>
    </location>
</feature>
<evidence type="ECO:0000313" key="3">
    <source>
        <dbReference type="Proteomes" id="UP001497516"/>
    </source>
</evidence>
<feature type="compositionally biased region" description="Polar residues" evidence="1">
    <location>
        <begin position="64"/>
        <end position="79"/>
    </location>
</feature>
<reference evidence="2 3" key="1">
    <citation type="submission" date="2024-04" db="EMBL/GenBank/DDBJ databases">
        <authorList>
            <person name="Fracassetti M."/>
        </authorList>
    </citation>
    <scope>NUCLEOTIDE SEQUENCE [LARGE SCALE GENOMIC DNA]</scope>
</reference>
<protein>
    <submittedName>
        <fullName evidence="2">Uncharacterized protein</fullName>
    </submittedName>
</protein>